<dbReference type="AlphaFoldDB" id="A0A2G9G420"/>
<evidence type="ECO:0000313" key="1">
    <source>
        <dbReference type="EMBL" id="PIN00067.1"/>
    </source>
</evidence>
<gene>
    <name evidence="1" type="ORF">CDL12_27428</name>
</gene>
<protein>
    <submittedName>
        <fullName evidence="1">Uncharacterized protein</fullName>
    </submittedName>
</protein>
<comment type="caution">
    <text evidence="1">The sequence shown here is derived from an EMBL/GenBank/DDBJ whole genome shotgun (WGS) entry which is preliminary data.</text>
</comment>
<organism evidence="1 2">
    <name type="scientific">Handroanthus impetiginosus</name>
    <dbReference type="NCBI Taxonomy" id="429701"/>
    <lineage>
        <taxon>Eukaryota</taxon>
        <taxon>Viridiplantae</taxon>
        <taxon>Streptophyta</taxon>
        <taxon>Embryophyta</taxon>
        <taxon>Tracheophyta</taxon>
        <taxon>Spermatophyta</taxon>
        <taxon>Magnoliopsida</taxon>
        <taxon>eudicotyledons</taxon>
        <taxon>Gunneridae</taxon>
        <taxon>Pentapetalae</taxon>
        <taxon>asterids</taxon>
        <taxon>lamiids</taxon>
        <taxon>Lamiales</taxon>
        <taxon>Bignoniaceae</taxon>
        <taxon>Crescentiina</taxon>
        <taxon>Tabebuia alliance</taxon>
        <taxon>Handroanthus</taxon>
    </lineage>
</organism>
<dbReference type="EMBL" id="NKXS01007190">
    <property type="protein sequence ID" value="PIN00067.1"/>
    <property type="molecule type" value="Genomic_DNA"/>
</dbReference>
<proteinExistence type="predicted"/>
<keyword evidence="2" id="KW-1185">Reference proteome</keyword>
<reference evidence="2" key="1">
    <citation type="journal article" date="2018" name="Gigascience">
        <title>Genome assembly of the Pink Ipe (Handroanthus impetiginosus, Bignoniaceae), a highly valued, ecologically keystone Neotropical timber forest tree.</title>
        <authorList>
            <person name="Silva-Junior O.B."/>
            <person name="Grattapaglia D."/>
            <person name="Novaes E."/>
            <person name="Collevatti R.G."/>
        </authorList>
    </citation>
    <scope>NUCLEOTIDE SEQUENCE [LARGE SCALE GENOMIC DNA]</scope>
    <source>
        <strain evidence="2">cv. UFG-1</strain>
    </source>
</reference>
<accession>A0A2G9G420</accession>
<evidence type="ECO:0000313" key="2">
    <source>
        <dbReference type="Proteomes" id="UP000231279"/>
    </source>
</evidence>
<dbReference type="Proteomes" id="UP000231279">
    <property type="component" value="Unassembled WGS sequence"/>
</dbReference>
<sequence length="100" mass="11599">MPTASLHHSHPIYSFLTLTSRFFHMKNAPSHAQHKRRARHTKNCIEESTVTSALRPLRANEHKAIPRTQQNRIVNPRAETHNETCVYYVATIYKILPISK</sequence>
<name>A0A2G9G420_9LAMI</name>